<evidence type="ECO:0000256" key="1">
    <source>
        <dbReference type="ARBA" id="ARBA00000198"/>
    </source>
</evidence>
<dbReference type="Pfam" id="PF01288">
    <property type="entry name" value="HPPK"/>
    <property type="match status" value="1"/>
</dbReference>
<evidence type="ECO:0000256" key="3">
    <source>
        <dbReference type="ARBA" id="ARBA00013253"/>
    </source>
</evidence>
<comment type="catalytic activity">
    <reaction evidence="1">
        <text>6-hydroxymethyl-7,8-dihydropterin + ATP = (7,8-dihydropterin-6-yl)methyl diphosphate + AMP + H(+)</text>
        <dbReference type="Rhea" id="RHEA:11412"/>
        <dbReference type="ChEBI" id="CHEBI:15378"/>
        <dbReference type="ChEBI" id="CHEBI:30616"/>
        <dbReference type="ChEBI" id="CHEBI:44841"/>
        <dbReference type="ChEBI" id="CHEBI:72950"/>
        <dbReference type="ChEBI" id="CHEBI:456215"/>
        <dbReference type="EC" id="2.7.6.3"/>
    </reaction>
</comment>
<evidence type="ECO:0000256" key="5">
    <source>
        <dbReference type="ARBA" id="ARBA00022741"/>
    </source>
</evidence>
<dbReference type="RefSeq" id="WP_286345731.1">
    <property type="nucleotide sequence ID" value="NZ_AP027732.1"/>
</dbReference>
<evidence type="ECO:0000313" key="11">
    <source>
        <dbReference type="Proteomes" id="UP001321486"/>
    </source>
</evidence>
<dbReference type="PANTHER" id="PTHR43071:SF1">
    <property type="entry name" value="2-AMINO-4-HYDROXY-6-HYDROXYMETHYLDIHYDROPTERIDINE PYROPHOSPHOKINASE"/>
    <property type="match status" value="1"/>
</dbReference>
<organism evidence="10 11">
    <name type="scientific">Frondihabitans sucicola</name>
    <dbReference type="NCBI Taxonomy" id="1268041"/>
    <lineage>
        <taxon>Bacteria</taxon>
        <taxon>Bacillati</taxon>
        <taxon>Actinomycetota</taxon>
        <taxon>Actinomycetes</taxon>
        <taxon>Micrococcales</taxon>
        <taxon>Microbacteriaceae</taxon>
        <taxon>Frondihabitans</taxon>
    </lineage>
</organism>
<accession>A0ABM8GKA5</accession>
<dbReference type="SUPFAM" id="SSF55083">
    <property type="entry name" value="6-hydroxymethyl-7,8-dihydropterin pyrophosphokinase, HPPK"/>
    <property type="match status" value="1"/>
</dbReference>
<protein>
    <recommendedName>
        <fullName evidence="3">2-amino-4-hydroxy-6-hydroxymethyldihydropteridine diphosphokinase</fullName>
        <ecNumber evidence="3">2.7.6.3</ecNumber>
    </recommendedName>
</protein>
<keyword evidence="8" id="KW-0289">Folate biosynthesis</keyword>
<dbReference type="EC" id="2.7.6.3" evidence="3"/>
<dbReference type="CDD" id="cd00483">
    <property type="entry name" value="HPPK"/>
    <property type="match status" value="1"/>
</dbReference>
<reference evidence="11" key="1">
    <citation type="journal article" date="2019" name="Int. J. Syst. Evol. Microbiol.">
        <title>The Global Catalogue of Microorganisms (GCM) 10K type strain sequencing project: providing services to taxonomists for standard genome sequencing and annotation.</title>
        <authorList>
            <consortium name="The Broad Institute Genomics Platform"/>
            <consortium name="The Broad Institute Genome Sequencing Center for Infectious Disease"/>
            <person name="Wu L."/>
            <person name="Ma J."/>
        </authorList>
    </citation>
    <scope>NUCLEOTIDE SEQUENCE [LARGE SCALE GENOMIC DNA]</scope>
    <source>
        <strain evidence="11">NBRC 108728</strain>
    </source>
</reference>
<evidence type="ECO:0000256" key="2">
    <source>
        <dbReference type="ARBA" id="ARBA00005051"/>
    </source>
</evidence>
<evidence type="ECO:0000256" key="8">
    <source>
        <dbReference type="ARBA" id="ARBA00022909"/>
    </source>
</evidence>
<gene>
    <name evidence="10" type="ORF">GCM10025867_10610</name>
</gene>
<keyword evidence="5" id="KW-0547">Nucleotide-binding</keyword>
<evidence type="ECO:0000256" key="7">
    <source>
        <dbReference type="ARBA" id="ARBA00022840"/>
    </source>
</evidence>
<dbReference type="InterPro" id="IPR035907">
    <property type="entry name" value="Hppk_sf"/>
</dbReference>
<dbReference type="NCBIfam" id="TIGR01498">
    <property type="entry name" value="folK"/>
    <property type="match status" value="1"/>
</dbReference>
<proteinExistence type="predicted"/>
<name>A0ABM8GKA5_9MICO</name>
<dbReference type="InterPro" id="IPR000550">
    <property type="entry name" value="Hppk"/>
</dbReference>
<comment type="pathway">
    <text evidence="2">Cofactor biosynthesis; tetrahydrofolate biosynthesis; 2-amino-4-hydroxy-6-hydroxymethyl-7,8-dihydropteridine diphosphate from 7,8-dihydroneopterin triphosphate: step 4/4.</text>
</comment>
<keyword evidence="6" id="KW-0418">Kinase</keyword>
<dbReference type="PANTHER" id="PTHR43071">
    <property type="entry name" value="2-AMINO-4-HYDROXY-6-HYDROXYMETHYLDIHYDROPTERIDINE PYROPHOSPHOKINASE"/>
    <property type="match status" value="1"/>
</dbReference>
<feature type="domain" description="7,8-dihydro-6-hydroxymethylpterin-pyrophosphokinase" evidence="9">
    <location>
        <begin position="10"/>
        <end position="141"/>
    </location>
</feature>
<sequence>MSEAVPVRAVIALGANLGDRDATLREAVTDLGAIDGVTVVGASVPIESVAVTLQGLDASKPPYLNGVVVVSTTLAPEPLLGELNRIEAEHGRVRLERWGDRTLDLDLIVHGETVHSTDRLTLPHPRAAERSFVLEPWLQVDADAELPGVGRVDVILRALGDPVAHVVGAPSLDVPLVARDSGGVA</sequence>
<evidence type="ECO:0000256" key="6">
    <source>
        <dbReference type="ARBA" id="ARBA00022777"/>
    </source>
</evidence>
<dbReference type="Proteomes" id="UP001321486">
    <property type="component" value="Chromosome"/>
</dbReference>
<dbReference type="Gene3D" id="3.30.70.560">
    <property type="entry name" value="7,8-Dihydro-6-hydroxymethylpterin-pyrophosphokinase HPPK"/>
    <property type="match status" value="1"/>
</dbReference>
<keyword evidence="4" id="KW-0808">Transferase</keyword>
<evidence type="ECO:0000256" key="4">
    <source>
        <dbReference type="ARBA" id="ARBA00022679"/>
    </source>
</evidence>
<evidence type="ECO:0000259" key="9">
    <source>
        <dbReference type="Pfam" id="PF01288"/>
    </source>
</evidence>
<keyword evidence="7" id="KW-0067">ATP-binding</keyword>
<dbReference type="EMBL" id="AP027732">
    <property type="protein sequence ID" value="BDZ48820.1"/>
    <property type="molecule type" value="Genomic_DNA"/>
</dbReference>
<evidence type="ECO:0000313" key="10">
    <source>
        <dbReference type="EMBL" id="BDZ48820.1"/>
    </source>
</evidence>
<keyword evidence="11" id="KW-1185">Reference proteome</keyword>